<feature type="non-terminal residue" evidence="2">
    <location>
        <position position="1"/>
    </location>
</feature>
<organism evidence="2">
    <name type="scientific">Oikopleura dioica</name>
    <name type="common">Tunicate</name>
    <dbReference type="NCBI Taxonomy" id="34765"/>
    <lineage>
        <taxon>Eukaryota</taxon>
        <taxon>Metazoa</taxon>
        <taxon>Chordata</taxon>
        <taxon>Tunicata</taxon>
        <taxon>Appendicularia</taxon>
        <taxon>Copelata</taxon>
        <taxon>Oikopleuridae</taxon>
        <taxon>Oikopleura</taxon>
    </lineage>
</organism>
<evidence type="ECO:0000313" key="2">
    <source>
        <dbReference type="EMBL" id="CBY34472.1"/>
    </source>
</evidence>
<dbReference type="EMBL" id="FN654510">
    <property type="protein sequence ID" value="CBY34472.1"/>
    <property type="molecule type" value="Genomic_DNA"/>
</dbReference>
<name>E4YG48_OIKDI</name>
<feature type="region of interest" description="Disordered" evidence="1">
    <location>
        <begin position="65"/>
        <end position="89"/>
    </location>
</feature>
<gene>
    <name evidence="2" type="ORF">GSOID_T00024496001</name>
</gene>
<dbReference type="AlphaFoldDB" id="E4YG48"/>
<accession>E4YG48</accession>
<feature type="region of interest" description="Disordered" evidence="1">
    <location>
        <begin position="25"/>
        <end position="45"/>
    </location>
</feature>
<sequence>TETPFTSTSSSTLSTLLEVTKKNWKKGKKEKRFTKKQKRAQARRKKLERARPYIFNNINYAGGLKPQYPTRRPNTHTSRPPWARPTTKPQFYGQPMHMTACGNVREKFQLDQKINVRCYRGICSFTCPLPLKASILQISCVNPAKRIWSVRAFSKVSCWNPFESSLNKYQTTRPPATQEKSALY</sequence>
<proteinExistence type="predicted"/>
<protein>
    <submittedName>
        <fullName evidence="2">Uncharacterized protein</fullName>
    </submittedName>
</protein>
<dbReference type="Proteomes" id="UP000011014">
    <property type="component" value="Unassembled WGS sequence"/>
</dbReference>
<reference evidence="2" key="1">
    <citation type="journal article" date="2010" name="Science">
        <title>Plasticity of animal genome architecture unmasked by rapid evolution of a pelagic tunicate.</title>
        <authorList>
            <person name="Denoeud F."/>
            <person name="Henriet S."/>
            <person name="Mungpakdee S."/>
            <person name="Aury J.M."/>
            <person name="Da Silva C."/>
            <person name="Brinkmann H."/>
            <person name="Mikhaleva J."/>
            <person name="Olsen L.C."/>
            <person name="Jubin C."/>
            <person name="Canestro C."/>
            <person name="Bouquet J.M."/>
            <person name="Danks G."/>
            <person name="Poulain J."/>
            <person name="Campsteijn C."/>
            <person name="Adamski M."/>
            <person name="Cross I."/>
            <person name="Yadetie F."/>
            <person name="Muffato M."/>
            <person name="Louis A."/>
            <person name="Butcher S."/>
            <person name="Tsagkogeorga G."/>
            <person name="Konrad A."/>
            <person name="Singh S."/>
            <person name="Jensen M.F."/>
            <person name="Cong E.H."/>
            <person name="Eikeseth-Otteraa H."/>
            <person name="Noel B."/>
            <person name="Anthouard V."/>
            <person name="Porcel B.M."/>
            <person name="Kachouri-Lafond R."/>
            <person name="Nishino A."/>
            <person name="Ugolini M."/>
            <person name="Chourrout P."/>
            <person name="Nishida H."/>
            <person name="Aasland R."/>
            <person name="Huzurbazar S."/>
            <person name="Westhof E."/>
            <person name="Delsuc F."/>
            <person name="Lehrach H."/>
            <person name="Reinhardt R."/>
            <person name="Weissenbach J."/>
            <person name="Roy S.W."/>
            <person name="Artiguenave F."/>
            <person name="Postlethwait J.H."/>
            <person name="Manak J.R."/>
            <person name="Thompson E.M."/>
            <person name="Jaillon O."/>
            <person name="Du Pasquier L."/>
            <person name="Boudinot P."/>
            <person name="Liberles D.A."/>
            <person name="Volff J.N."/>
            <person name="Philippe H."/>
            <person name="Lenhard B."/>
            <person name="Roest Crollius H."/>
            <person name="Wincker P."/>
            <person name="Chourrout D."/>
        </authorList>
    </citation>
    <scope>NUCLEOTIDE SEQUENCE [LARGE SCALE GENOMIC DNA]</scope>
</reference>
<evidence type="ECO:0000256" key="1">
    <source>
        <dbReference type="SAM" id="MobiDB-lite"/>
    </source>
</evidence>